<feature type="region of interest" description="Disordered" evidence="1">
    <location>
        <begin position="28"/>
        <end position="78"/>
    </location>
</feature>
<organism evidence="2 3">
    <name type="scientific">Urochloa decumbens</name>
    <dbReference type="NCBI Taxonomy" id="240449"/>
    <lineage>
        <taxon>Eukaryota</taxon>
        <taxon>Viridiplantae</taxon>
        <taxon>Streptophyta</taxon>
        <taxon>Embryophyta</taxon>
        <taxon>Tracheophyta</taxon>
        <taxon>Spermatophyta</taxon>
        <taxon>Magnoliopsida</taxon>
        <taxon>Liliopsida</taxon>
        <taxon>Poales</taxon>
        <taxon>Poaceae</taxon>
        <taxon>PACMAD clade</taxon>
        <taxon>Panicoideae</taxon>
        <taxon>Panicodae</taxon>
        <taxon>Paniceae</taxon>
        <taxon>Melinidinae</taxon>
        <taxon>Urochloa</taxon>
    </lineage>
</organism>
<evidence type="ECO:0000313" key="2">
    <source>
        <dbReference type="EMBL" id="CAL5040488.1"/>
    </source>
</evidence>
<evidence type="ECO:0000256" key="1">
    <source>
        <dbReference type="SAM" id="MobiDB-lite"/>
    </source>
</evidence>
<keyword evidence="3" id="KW-1185">Reference proteome</keyword>
<dbReference type="EMBL" id="OZ075143">
    <property type="protein sequence ID" value="CAL5040488.1"/>
    <property type="molecule type" value="Genomic_DNA"/>
</dbReference>
<feature type="compositionally biased region" description="Pro residues" evidence="1">
    <location>
        <begin position="47"/>
        <end position="67"/>
    </location>
</feature>
<accession>A0ABC9DK76</accession>
<name>A0ABC9DK76_9POAL</name>
<dbReference type="Proteomes" id="UP001497457">
    <property type="component" value="Chromosome 33rd"/>
</dbReference>
<feature type="compositionally biased region" description="Low complexity" evidence="1">
    <location>
        <begin position="68"/>
        <end position="78"/>
    </location>
</feature>
<protein>
    <submittedName>
        <fullName evidence="2">Uncharacterized protein</fullName>
    </submittedName>
</protein>
<sequence length="168" mass="17437">MDAAVSLSVHHRHAAVALPLRRHSFTSSAAAAAPPKPAPPLAAAAAPPKPSPPVAARPRPTPRPAPPHAAADRSYSSSSRAATGYAAALADASARAGTLHRAARHARALLFRRPQEEEEETDPRVAALVRMLVGKGKAGVVPEVLAEFAAICDRLLPLPAPARAHHAY</sequence>
<evidence type="ECO:0000313" key="3">
    <source>
        <dbReference type="Proteomes" id="UP001497457"/>
    </source>
</evidence>
<gene>
    <name evidence="2" type="ORF">URODEC1_LOCUS86124</name>
</gene>
<dbReference type="AlphaFoldDB" id="A0ABC9DK76"/>
<reference evidence="2" key="1">
    <citation type="submission" date="2024-10" db="EMBL/GenBank/DDBJ databases">
        <authorList>
            <person name="Ryan C."/>
        </authorList>
    </citation>
    <scope>NUCLEOTIDE SEQUENCE [LARGE SCALE GENOMIC DNA]</scope>
</reference>
<proteinExistence type="predicted"/>